<dbReference type="KEGG" id="bfz:BAU07_16155"/>
<dbReference type="InterPro" id="IPR002888">
    <property type="entry name" value="2Fe-2S-bd"/>
</dbReference>
<dbReference type="InterPro" id="IPR036884">
    <property type="entry name" value="2Fe-2S-bd_dom_sf"/>
</dbReference>
<evidence type="ECO:0000313" key="8">
    <source>
        <dbReference type="Proteomes" id="UP000091926"/>
    </source>
</evidence>
<name>A0A193GEG7_9BORD</name>
<dbReference type="InterPro" id="IPR051452">
    <property type="entry name" value="Diverse_Oxidoreductases"/>
</dbReference>
<keyword evidence="1" id="KW-0001">2Fe-2S</keyword>
<dbReference type="Gene3D" id="3.10.20.30">
    <property type="match status" value="1"/>
</dbReference>
<sequence>MPAPARLQLSVNGAVWDVAADADTPLLYVLRNDLGLNGPKFGCGLGECGACTVLLDDRPLRSCILPVAGAAGRQVTTLEGLASGGQLHPVQQAFIDEQAAQCGYCLNGMIMMAKALLDRNPAPSEAEIRQELKYNLCRCGTHIEILRAVALAAARMRGQE</sequence>
<feature type="domain" description="2Fe-2S ferredoxin-type" evidence="6">
    <location>
        <begin position="5"/>
        <end position="81"/>
    </location>
</feature>
<dbReference type="PANTHER" id="PTHR44379:SF6">
    <property type="entry name" value="BLR6046 PROTEIN"/>
    <property type="match status" value="1"/>
</dbReference>
<dbReference type="Proteomes" id="UP000091926">
    <property type="component" value="Chromosome"/>
</dbReference>
<dbReference type="GO" id="GO:0046872">
    <property type="term" value="F:metal ion binding"/>
    <property type="evidence" value="ECO:0007669"/>
    <property type="project" value="UniProtKB-KW"/>
</dbReference>
<keyword evidence="4" id="KW-0408">Iron</keyword>
<evidence type="ECO:0000256" key="2">
    <source>
        <dbReference type="ARBA" id="ARBA00022723"/>
    </source>
</evidence>
<dbReference type="InterPro" id="IPR036010">
    <property type="entry name" value="2Fe-2S_ferredoxin-like_sf"/>
</dbReference>
<evidence type="ECO:0000259" key="6">
    <source>
        <dbReference type="PROSITE" id="PS51085"/>
    </source>
</evidence>
<reference evidence="7 8" key="1">
    <citation type="submission" date="2016-06" db="EMBL/GenBank/DDBJ databases">
        <title>Complete genome sequences of Bordetella bronchialis and Bordetella flabilis.</title>
        <authorList>
            <person name="LiPuma J.J."/>
            <person name="Spilker T."/>
        </authorList>
    </citation>
    <scope>NUCLEOTIDE SEQUENCE [LARGE SCALE GENOMIC DNA]</scope>
    <source>
        <strain evidence="7 8">AU10664</strain>
    </source>
</reference>
<dbReference type="EMBL" id="CP016172">
    <property type="protein sequence ID" value="ANN78437.1"/>
    <property type="molecule type" value="Genomic_DNA"/>
</dbReference>
<evidence type="ECO:0000256" key="3">
    <source>
        <dbReference type="ARBA" id="ARBA00023002"/>
    </source>
</evidence>
<dbReference type="SUPFAM" id="SSF54292">
    <property type="entry name" value="2Fe-2S ferredoxin-like"/>
    <property type="match status" value="1"/>
</dbReference>
<dbReference type="GO" id="GO:0016491">
    <property type="term" value="F:oxidoreductase activity"/>
    <property type="evidence" value="ECO:0007669"/>
    <property type="project" value="UniProtKB-KW"/>
</dbReference>
<dbReference type="PROSITE" id="PS51085">
    <property type="entry name" value="2FE2S_FER_2"/>
    <property type="match status" value="1"/>
</dbReference>
<evidence type="ECO:0000256" key="1">
    <source>
        <dbReference type="ARBA" id="ARBA00022714"/>
    </source>
</evidence>
<protein>
    <submittedName>
        <fullName evidence="7">(2Fe-2S)-binding protein</fullName>
    </submittedName>
</protein>
<evidence type="ECO:0000313" key="7">
    <source>
        <dbReference type="EMBL" id="ANN78437.1"/>
    </source>
</evidence>
<evidence type="ECO:0000256" key="4">
    <source>
        <dbReference type="ARBA" id="ARBA00023004"/>
    </source>
</evidence>
<dbReference type="InterPro" id="IPR001041">
    <property type="entry name" value="2Fe-2S_ferredoxin-type"/>
</dbReference>
<dbReference type="Gene3D" id="1.10.150.120">
    <property type="entry name" value="[2Fe-2S]-binding domain"/>
    <property type="match status" value="1"/>
</dbReference>
<dbReference type="PROSITE" id="PS00197">
    <property type="entry name" value="2FE2S_FER_1"/>
    <property type="match status" value="1"/>
</dbReference>
<dbReference type="OrthoDB" id="9179439at2"/>
<keyword evidence="5" id="KW-0411">Iron-sulfur</keyword>
<dbReference type="Pfam" id="PF00111">
    <property type="entry name" value="Fer2"/>
    <property type="match status" value="1"/>
</dbReference>
<gene>
    <name evidence="7" type="ORF">BAU07_16155</name>
</gene>
<dbReference type="Pfam" id="PF01799">
    <property type="entry name" value="Fer2_2"/>
    <property type="match status" value="1"/>
</dbReference>
<dbReference type="PANTHER" id="PTHR44379">
    <property type="entry name" value="OXIDOREDUCTASE WITH IRON-SULFUR SUBUNIT"/>
    <property type="match status" value="1"/>
</dbReference>
<organism evidence="7 8">
    <name type="scientific">Bordetella flabilis</name>
    <dbReference type="NCBI Taxonomy" id="463014"/>
    <lineage>
        <taxon>Bacteria</taxon>
        <taxon>Pseudomonadati</taxon>
        <taxon>Pseudomonadota</taxon>
        <taxon>Betaproteobacteria</taxon>
        <taxon>Burkholderiales</taxon>
        <taxon>Alcaligenaceae</taxon>
        <taxon>Bordetella</taxon>
    </lineage>
</organism>
<dbReference type="InterPro" id="IPR006058">
    <property type="entry name" value="2Fe2S_fd_BS"/>
</dbReference>
<keyword evidence="3" id="KW-0560">Oxidoreductase</keyword>
<dbReference type="FunFam" id="1.10.150.120:FF:000003">
    <property type="entry name" value="Carbon monoxide dehydrogenase, small subunit"/>
    <property type="match status" value="1"/>
</dbReference>
<dbReference type="CDD" id="cd00207">
    <property type="entry name" value="fer2"/>
    <property type="match status" value="1"/>
</dbReference>
<proteinExistence type="predicted"/>
<accession>A0A193GEG7</accession>
<dbReference type="RefSeq" id="WP_066659548.1">
    <property type="nucleotide sequence ID" value="NZ_CBCSCL010000030.1"/>
</dbReference>
<dbReference type="AlphaFoldDB" id="A0A193GEG7"/>
<keyword evidence="8" id="KW-1185">Reference proteome</keyword>
<dbReference type="SUPFAM" id="SSF47741">
    <property type="entry name" value="CO dehydrogenase ISP C-domain like"/>
    <property type="match status" value="1"/>
</dbReference>
<keyword evidence="2" id="KW-0479">Metal-binding</keyword>
<dbReference type="GO" id="GO:0051537">
    <property type="term" value="F:2 iron, 2 sulfur cluster binding"/>
    <property type="evidence" value="ECO:0007669"/>
    <property type="project" value="UniProtKB-KW"/>
</dbReference>
<dbReference type="InterPro" id="IPR012675">
    <property type="entry name" value="Beta-grasp_dom_sf"/>
</dbReference>
<dbReference type="STRING" id="463014.BAU07_16155"/>
<evidence type="ECO:0000256" key="5">
    <source>
        <dbReference type="ARBA" id="ARBA00023014"/>
    </source>
</evidence>